<dbReference type="AlphaFoldDB" id="A0A4U1B167"/>
<dbReference type="PIRSF" id="PIRSF005096">
    <property type="entry name" value="GALM"/>
    <property type="match status" value="1"/>
</dbReference>
<keyword evidence="10" id="KW-1185">Reference proteome</keyword>
<dbReference type="Pfam" id="PF01263">
    <property type="entry name" value="Aldose_epim"/>
    <property type="match status" value="1"/>
</dbReference>
<dbReference type="GO" id="GO:0004034">
    <property type="term" value="F:aldose 1-epimerase activity"/>
    <property type="evidence" value="ECO:0007669"/>
    <property type="project" value="UniProtKB-EC"/>
</dbReference>
<dbReference type="EC" id="5.1.3.3" evidence="5"/>
<evidence type="ECO:0000256" key="7">
    <source>
        <dbReference type="PIRSR" id="PIRSR005096-2"/>
    </source>
</evidence>
<dbReference type="InterPro" id="IPR014718">
    <property type="entry name" value="GH-type_carb-bd"/>
</dbReference>
<keyword evidence="4 5" id="KW-0119">Carbohydrate metabolism</keyword>
<dbReference type="CDD" id="cd09019">
    <property type="entry name" value="galactose_mutarotase_like"/>
    <property type="match status" value="1"/>
</dbReference>
<dbReference type="InterPro" id="IPR015443">
    <property type="entry name" value="Aldose_1-epimerase"/>
</dbReference>
<dbReference type="GO" id="GO:0006006">
    <property type="term" value="P:glucose metabolic process"/>
    <property type="evidence" value="ECO:0007669"/>
    <property type="project" value="TreeGrafter"/>
</dbReference>
<dbReference type="PANTHER" id="PTHR10091">
    <property type="entry name" value="ALDOSE-1-EPIMERASE"/>
    <property type="match status" value="1"/>
</dbReference>
<feature type="active site" description="Proton acceptor" evidence="6">
    <location>
        <position position="320"/>
    </location>
</feature>
<dbReference type="EMBL" id="SWDB01000047">
    <property type="protein sequence ID" value="TKB43025.1"/>
    <property type="molecule type" value="Genomic_DNA"/>
</dbReference>
<evidence type="ECO:0000256" key="2">
    <source>
        <dbReference type="ARBA" id="ARBA00006206"/>
    </source>
</evidence>
<dbReference type="Gene3D" id="2.70.98.10">
    <property type="match status" value="1"/>
</dbReference>
<feature type="binding site" evidence="8">
    <location>
        <begin position="85"/>
        <end position="86"/>
    </location>
    <ligand>
        <name>beta-D-galactose</name>
        <dbReference type="ChEBI" id="CHEBI:27667"/>
    </ligand>
</feature>
<evidence type="ECO:0000313" key="9">
    <source>
        <dbReference type="EMBL" id="TKB43025.1"/>
    </source>
</evidence>
<protein>
    <recommendedName>
        <fullName evidence="5">Aldose 1-epimerase</fullName>
        <ecNumber evidence="5">5.1.3.3</ecNumber>
    </recommendedName>
</protein>
<name>A0A4U1B167_9GAMM</name>
<feature type="active site" description="Proton donor" evidence="6">
    <location>
        <position position="185"/>
    </location>
</feature>
<evidence type="ECO:0000256" key="8">
    <source>
        <dbReference type="PIRSR" id="PIRSR005096-3"/>
    </source>
</evidence>
<dbReference type="InterPro" id="IPR008183">
    <property type="entry name" value="Aldose_1/G6P_1-epimerase"/>
</dbReference>
<dbReference type="InterPro" id="IPR047215">
    <property type="entry name" value="Galactose_mutarotase-like"/>
</dbReference>
<dbReference type="OrthoDB" id="9779408at2"/>
<dbReference type="RefSeq" id="WP_136737305.1">
    <property type="nucleotide sequence ID" value="NZ_SWDB01000047.1"/>
</dbReference>
<comment type="similarity">
    <text evidence="2 5">Belongs to the aldose epimerase family.</text>
</comment>
<dbReference type="SUPFAM" id="SSF74650">
    <property type="entry name" value="Galactose mutarotase-like"/>
    <property type="match status" value="1"/>
</dbReference>
<evidence type="ECO:0000256" key="6">
    <source>
        <dbReference type="PIRSR" id="PIRSR005096-1"/>
    </source>
</evidence>
<comment type="pathway">
    <text evidence="1 5">Carbohydrate metabolism; hexose metabolism.</text>
</comment>
<dbReference type="InterPro" id="IPR011013">
    <property type="entry name" value="Gal_mutarotase_sf_dom"/>
</dbReference>
<organism evidence="9 10">
    <name type="scientific">Thalassotalea mangrovi</name>
    <dbReference type="NCBI Taxonomy" id="2572245"/>
    <lineage>
        <taxon>Bacteria</taxon>
        <taxon>Pseudomonadati</taxon>
        <taxon>Pseudomonadota</taxon>
        <taxon>Gammaproteobacteria</taxon>
        <taxon>Alteromonadales</taxon>
        <taxon>Colwelliaceae</taxon>
        <taxon>Thalassotalea</taxon>
    </lineage>
</organism>
<reference evidence="9 10" key="1">
    <citation type="submission" date="2019-04" db="EMBL/GenBank/DDBJ databases">
        <title>Thalassotalea guangxiensis sp. nov., isolated from sediment of the coastal wetland.</title>
        <authorList>
            <person name="Zheng S."/>
            <person name="Zhang D."/>
        </authorList>
    </citation>
    <scope>NUCLEOTIDE SEQUENCE [LARGE SCALE GENOMIC DNA]</scope>
    <source>
        <strain evidence="9 10">ZS-4</strain>
    </source>
</reference>
<gene>
    <name evidence="9" type="ORF">E8M12_16135</name>
</gene>
<dbReference type="Proteomes" id="UP000307999">
    <property type="component" value="Unassembled WGS sequence"/>
</dbReference>
<feature type="binding site" evidence="8">
    <location>
        <begin position="185"/>
        <end position="187"/>
    </location>
    <ligand>
        <name>beta-D-galactose</name>
        <dbReference type="ChEBI" id="CHEBI:27667"/>
    </ligand>
</feature>
<evidence type="ECO:0000256" key="3">
    <source>
        <dbReference type="ARBA" id="ARBA00023235"/>
    </source>
</evidence>
<comment type="catalytic activity">
    <reaction evidence="5">
        <text>alpha-D-glucose = beta-D-glucose</text>
        <dbReference type="Rhea" id="RHEA:10264"/>
        <dbReference type="ChEBI" id="CHEBI:15903"/>
        <dbReference type="ChEBI" id="CHEBI:17925"/>
        <dbReference type="EC" id="5.1.3.3"/>
    </reaction>
</comment>
<dbReference type="PANTHER" id="PTHR10091:SF0">
    <property type="entry name" value="GALACTOSE MUTAROTASE"/>
    <property type="match status" value="1"/>
</dbReference>
<feature type="binding site" evidence="7">
    <location>
        <position position="255"/>
    </location>
    <ligand>
        <name>beta-D-galactose</name>
        <dbReference type="ChEBI" id="CHEBI:27667"/>
    </ligand>
</feature>
<dbReference type="NCBIfam" id="NF008277">
    <property type="entry name" value="PRK11055.1"/>
    <property type="match status" value="1"/>
</dbReference>
<evidence type="ECO:0000256" key="1">
    <source>
        <dbReference type="ARBA" id="ARBA00005028"/>
    </source>
</evidence>
<evidence type="ECO:0000313" key="10">
    <source>
        <dbReference type="Proteomes" id="UP000307999"/>
    </source>
</evidence>
<sequence length="356" mass="38937">MSHFVPNASVTHYGYLLDQTEVLQVTLTNQNGIEVDVISFGGIITRIATPDRNGQKTNIVLGMDNIAAYEAGNPYYGAIIGRYGNRIANGKFTLNGVAYQLAKNNGANHLHGGLNGFDRKNWELEPFTNENSSGVKLSATSPDGDQGYPGELYMEVTYILTSENTLEMSFAATTDRATIVNMTQHSYFNLAGEGTILNHQLTMFADAITPVDVNLIPTGKFMSVAGTPFDFRKPKAIGKDINLGHEQLVIGRGYDHNYVLKKVGNDELVQAAEVLEPLSGRVLKVYTDQPGVQFYSGNFLDGSTSRNDTPIEGRTGFCLEAQHYPDSPNQAHFPSTVLLPGQQYHNRIVYGFDVAG</sequence>
<dbReference type="GO" id="GO:0033499">
    <property type="term" value="P:galactose catabolic process via UDP-galactose, Leloir pathway"/>
    <property type="evidence" value="ECO:0007669"/>
    <property type="project" value="TreeGrafter"/>
</dbReference>
<proteinExistence type="inferred from homology"/>
<evidence type="ECO:0000256" key="5">
    <source>
        <dbReference type="PIRNR" id="PIRNR005096"/>
    </source>
</evidence>
<accession>A0A4U1B167</accession>
<evidence type="ECO:0000256" key="4">
    <source>
        <dbReference type="ARBA" id="ARBA00023277"/>
    </source>
</evidence>
<dbReference type="GO" id="GO:0030246">
    <property type="term" value="F:carbohydrate binding"/>
    <property type="evidence" value="ECO:0007669"/>
    <property type="project" value="InterPro"/>
</dbReference>
<dbReference type="UniPathway" id="UPA00242"/>
<keyword evidence="3 5" id="KW-0413">Isomerase</keyword>
<comment type="caution">
    <text evidence="9">The sequence shown here is derived from an EMBL/GenBank/DDBJ whole genome shotgun (WGS) entry which is preliminary data.</text>
</comment>